<accession>A0AA38LJR8</accession>
<dbReference type="Proteomes" id="UP000824469">
    <property type="component" value="Unassembled WGS sequence"/>
</dbReference>
<dbReference type="GO" id="GO:0061666">
    <property type="term" value="F:UFM1 ligase activity"/>
    <property type="evidence" value="ECO:0007669"/>
    <property type="project" value="InterPro"/>
</dbReference>
<keyword evidence="3" id="KW-1185">Reference proteome</keyword>
<evidence type="ECO:0000259" key="1">
    <source>
        <dbReference type="Pfam" id="PF09743"/>
    </source>
</evidence>
<proteinExistence type="predicted"/>
<dbReference type="GO" id="GO:0034976">
    <property type="term" value="P:response to endoplasmic reticulum stress"/>
    <property type="evidence" value="ECO:0007669"/>
    <property type="project" value="TreeGrafter"/>
</dbReference>
<organism evidence="2 3">
    <name type="scientific">Taxus chinensis</name>
    <name type="common">Chinese yew</name>
    <name type="synonym">Taxus wallichiana var. chinensis</name>
    <dbReference type="NCBI Taxonomy" id="29808"/>
    <lineage>
        <taxon>Eukaryota</taxon>
        <taxon>Viridiplantae</taxon>
        <taxon>Streptophyta</taxon>
        <taxon>Embryophyta</taxon>
        <taxon>Tracheophyta</taxon>
        <taxon>Spermatophyta</taxon>
        <taxon>Pinopsida</taxon>
        <taxon>Pinidae</taxon>
        <taxon>Conifers II</taxon>
        <taxon>Cupressales</taxon>
        <taxon>Taxaceae</taxon>
        <taxon>Taxus</taxon>
    </lineage>
</organism>
<dbReference type="PANTHER" id="PTHR31057:SF0">
    <property type="entry name" value="E3 UFM1-PROTEIN LIGASE 1"/>
    <property type="match status" value="1"/>
</dbReference>
<dbReference type="GO" id="GO:0005789">
    <property type="term" value="C:endoplasmic reticulum membrane"/>
    <property type="evidence" value="ECO:0007669"/>
    <property type="project" value="TreeGrafter"/>
</dbReference>
<dbReference type="OMA" id="ERHLINV"/>
<dbReference type="AlphaFoldDB" id="A0AA38LJR8"/>
<dbReference type="GO" id="GO:1990592">
    <property type="term" value="P:protein K69-linked ufmylation"/>
    <property type="evidence" value="ECO:0007669"/>
    <property type="project" value="TreeGrafter"/>
</dbReference>
<dbReference type="InterPro" id="IPR018611">
    <property type="entry name" value="Ufl1"/>
</dbReference>
<name>A0AA38LJR8_TAXCH</name>
<dbReference type="PANTHER" id="PTHR31057">
    <property type="entry name" value="E3 UFM1-PROTEIN LIGASE 1"/>
    <property type="match status" value="1"/>
</dbReference>
<evidence type="ECO:0000313" key="3">
    <source>
        <dbReference type="Proteomes" id="UP000824469"/>
    </source>
</evidence>
<dbReference type="EMBL" id="JAHRHJ020000002">
    <property type="protein sequence ID" value="KAH9326391.1"/>
    <property type="molecule type" value="Genomic_DNA"/>
</dbReference>
<reference evidence="2 3" key="1">
    <citation type="journal article" date="2021" name="Nat. Plants">
        <title>The Taxus genome provides insights into paclitaxel biosynthesis.</title>
        <authorList>
            <person name="Xiong X."/>
            <person name="Gou J."/>
            <person name="Liao Q."/>
            <person name="Li Y."/>
            <person name="Zhou Q."/>
            <person name="Bi G."/>
            <person name="Li C."/>
            <person name="Du R."/>
            <person name="Wang X."/>
            <person name="Sun T."/>
            <person name="Guo L."/>
            <person name="Liang H."/>
            <person name="Lu P."/>
            <person name="Wu Y."/>
            <person name="Zhang Z."/>
            <person name="Ro D.K."/>
            <person name="Shang Y."/>
            <person name="Huang S."/>
            <person name="Yan J."/>
        </authorList>
    </citation>
    <scope>NUCLEOTIDE SEQUENCE [LARGE SCALE GENOMIC DNA]</scope>
    <source>
        <strain evidence="2">Ta-2019</strain>
    </source>
</reference>
<comment type="caution">
    <text evidence="2">The sequence shown here is derived from an EMBL/GenBank/DDBJ whole genome shotgun (WGS) entry which is preliminary data.</text>
</comment>
<feature type="domain" description="E3 UFM1-protein ligase 1-like N-terminal" evidence="1">
    <location>
        <begin position="4"/>
        <end position="205"/>
    </location>
</feature>
<feature type="non-terminal residue" evidence="2">
    <location>
        <position position="1"/>
    </location>
</feature>
<gene>
    <name evidence="2" type="ORF">KI387_006569</name>
</gene>
<dbReference type="Pfam" id="PF09743">
    <property type="entry name" value="E3_UFM1_ligase"/>
    <property type="match status" value="1"/>
</dbReference>
<dbReference type="InterPro" id="IPR056579">
    <property type="entry name" value="Ufl1_N"/>
</dbReference>
<sequence length="212" mass="23839">MDSELLELQKQFEAAQHVKSSVRLSERNVVELVNKLQQLDLLDSDLLHTVSGKEYITQDKLRTEMEAEIGRLGRVSLIELADIIGVDLYHIERQAEKIVANDAELMLVQGEILSFRYWDSVAEEINERLQESSHISLAELAGQFQVSSELITSILEPRLGTIVQGKLEGGQLYTPSHVARIRAMIRGAVRGTMVPTNLSSVWSSIHHLLQQT</sequence>
<protein>
    <recommendedName>
        <fullName evidence="1">E3 UFM1-protein ligase 1-like N-terminal domain-containing protein</fullName>
    </recommendedName>
</protein>
<dbReference type="GO" id="GO:0032434">
    <property type="term" value="P:regulation of proteasomal ubiquitin-dependent protein catabolic process"/>
    <property type="evidence" value="ECO:0007669"/>
    <property type="project" value="TreeGrafter"/>
</dbReference>
<evidence type="ECO:0000313" key="2">
    <source>
        <dbReference type="EMBL" id="KAH9326391.1"/>
    </source>
</evidence>